<dbReference type="InterPro" id="IPR007133">
    <property type="entry name" value="RNA_pol_II-assoc_Paf1"/>
</dbReference>
<sequence length="393" mass="46734">MGRDRYTKYHVTSLERRYNHRLVAELDLGIPLDLLYLALIIHHVCRRRWTPRHRADQRRHASLLVRHRGEGAAERSVDKGMNGLVKTQCILQVGPEPMRVTVTQREAEQKRMLKEGIMAYIKAHTSMEKQIRAIEESFEKVKTKLVHHTKPEMEAEEIWPLLLHKWLTRNPTYWPLNKMKVTLQTKNEKEGRTMEKEEKNEIPIPSKITVKRPRVRYEDEEQRRQLIEDSTKIAQEGPAAFASIEREEEEEEEEEEDEELLRPFARHEEEENRSGEARELEEEEQGEERRGNGEERMEAKGGPEERMREEVEEMEGYKEESRRRRREEGDGDEEEEGSVKREPPKYEEEGEPTGRERDEEHKEMAEGEEREEGEDDHEGYGEHEGDERQWGQR</sequence>
<feature type="compositionally biased region" description="Acidic residues" evidence="4">
    <location>
        <begin position="368"/>
        <end position="377"/>
    </location>
</feature>
<comment type="subcellular location">
    <subcellularLocation>
        <location evidence="1">Nucleus</location>
    </subcellularLocation>
</comment>
<comment type="similarity">
    <text evidence="2">Belongs to the PAF1 family.</text>
</comment>
<evidence type="ECO:0000256" key="3">
    <source>
        <dbReference type="ARBA" id="ARBA00023242"/>
    </source>
</evidence>
<dbReference type="GO" id="GO:0000993">
    <property type="term" value="F:RNA polymerase II complex binding"/>
    <property type="evidence" value="ECO:0007669"/>
    <property type="project" value="TreeGrafter"/>
</dbReference>
<feature type="compositionally biased region" description="Basic and acidic residues" evidence="4">
    <location>
        <begin position="265"/>
        <end position="278"/>
    </location>
</feature>
<dbReference type="Gramene" id="GBG89043">
    <property type="protein sequence ID" value="GBG89043"/>
    <property type="gene ID" value="CBR_g48652"/>
</dbReference>
<keyword evidence="3" id="KW-0539">Nucleus</keyword>
<evidence type="ECO:0000313" key="6">
    <source>
        <dbReference type="Proteomes" id="UP000265515"/>
    </source>
</evidence>
<gene>
    <name evidence="5" type="ORF">CBR_g48652</name>
</gene>
<feature type="compositionally biased region" description="Basic and acidic residues" evidence="4">
    <location>
        <begin position="215"/>
        <end position="231"/>
    </location>
</feature>
<dbReference type="GO" id="GO:0006368">
    <property type="term" value="P:transcription elongation by RNA polymerase II"/>
    <property type="evidence" value="ECO:0007669"/>
    <property type="project" value="InterPro"/>
</dbReference>
<feature type="compositionally biased region" description="Basic and acidic residues" evidence="4">
    <location>
        <begin position="287"/>
        <end position="328"/>
    </location>
</feature>
<keyword evidence="6" id="KW-1185">Reference proteome</keyword>
<dbReference type="STRING" id="69332.A0A388M3K2"/>
<reference evidence="5 6" key="1">
    <citation type="journal article" date="2018" name="Cell">
        <title>The Chara Genome: Secondary Complexity and Implications for Plant Terrestrialization.</title>
        <authorList>
            <person name="Nishiyama T."/>
            <person name="Sakayama H."/>
            <person name="Vries J.D."/>
            <person name="Buschmann H."/>
            <person name="Saint-Marcoux D."/>
            <person name="Ullrich K.K."/>
            <person name="Haas F.B."/>
            <person name="Vanderstraeten L."/>
            <person name="Becker D."/>
            <person name="Lang D."/>
            <person name="Vosolsobe S."/>
            <person name="Rombauts S."/>
            <person name="Wilhelmsson P.K.I."/>
            <person name="Janitza P."/>
            <person name="Kern R."/>
            <person name="Heyl A."/>
            <person name="Rumpler F."/>
            <person name="Villalobos L.I.A.C."/>
            <person name="Clay J.M."/>
            <person name="Skokan R."/>
            <person name="Toyoda A."/>
            <person name="Suzuki Y."/>
            <person name="Kagoshima H."/>
            <person name="Schijlen E."/>
            <person name="Tajeshwar N."/>
            <person name="Catarino B."/>
            <person name="Hetherington A.J."/>
            <person name="Saltykova A."/>
            <person name="Bonnot C."/>
            <person name="Breuninger H."/>
            <person name="Symeonidi A."/>
            <person name="Radhakrishnan G.V."/>
            <person name="Van Nieuwerburgh F."/>
            <person name="Deforce D."/>
            <person name="Chang C."/>
            <person name="Karol K.G."/>
            <person name="Hedrich R."/>
            <person name="Ulvskov P."/>
            <person name="Glockner G."/>
            <person name="Delwiche C.F."/>
            <person name="Petrasek J."/>
            <person name="Van de Peer Y."/>
            <person name="Friml J."/>
            <person name="Beilby M."/>
            <person name="Dolan L."/>
            <person name="Kohara Y."/>
            <person name="Sugano S."/>
            <person name="Fujiyama A."/>
            <person name="Delaux P.-M."/>
            <person name="Quint M."/>
            <person name="TheiBen G."/>
            <person name="Hagemann M."/>
            <person name="Harholt J."/>
            <person name="Dunand C."/>
            <person name="Zachgo S."/>
            <person name="Langdale J."/>
            <person name="Maumus F."/>
            <person name="Straeten D.V.D."/>
            <person name="Gould S.B."/>
            <person name="Rensing S.A."/>
        </authorList>
    </citation>
    <scope>NUCLEOTIDE SEQUENCE [LARGE SCALE GENOMIC DNA]</scope>
    <source>
        <strain evidence="5 6">S276</strain>
    </source>
</reference>
<evidence type="ECO:0000256" key="4">
    <source>
        <dbReference type="SAM" id="MobiDB-lite"/>
    </source>
</evidence>
<evidence type="ECO:0000313" key="5">
    <source>
        <dbReference type="EMBL" id="GBG89043.1"/>
    </source>
</evidence>
<evidence type="ECO:0000256" key="2">
    <source>
        <dbReference type="ARBA" id="ARBA00007560"/>
    </source>
</evidence>
<feature type="compositionally biased region" description="Basic and acidic residues" evidence="4">
    <location>
        <begin position="337"/>
        <end position="367"/>
    </location>
</feature>
<evidence type="ECO:0000256" key="1">
    <source>
        <dbReference type="ARBA" id="ARBA00004123"/>
    </source>
</evidence>
<dbReference type="GO" id="GO:0003682">
    <property type="term" value="F:chromatin binding"/>
    <property type="evidence" value="ECO:0007669"/>
    <property type="project" value="TreeGrafter"/>
</dbReference>
<dbReference type="GO" id="GO:0016593">
    <property type="term" value="C:Cdc73/Paf1 complex"/>
    <property type="evidence" value="ECO:0007669"/>
    <property type="project" value="InterPro"/>
</dbReference>
<feature type="compositionally biased region" description="Acidic residues" evidence="4">
    <location>
        <begin position="246"/>
        <end position="259"/>
    </location>
</feature>
<dbReference type="EMBL" id="BFEA01000711">
    <property type="protein sequence ID" value="GBG89043.1"/>
    <property type="molecule type" value="Genomic_DNA"/>
</dbReference>
<proteinExistence type="inferred from homology"/>
<organism evidence="5 6">
    <name type="scientific">Chara braunii</name>
    <name type="common">Braun's stonewort</name>
    <dbReference type="NCBI Taxonomy" id="69332"/>
    <lineage>
        <taxon>Eukaryota</taxon>
        <taxon>Viridiplantae</taxon>
        <taxon>Streptophyta</taxon>
        <taxon>Charophyceae</taxon>
        <taxon>Charales</taxon>
        <taxon>Characeae</taxon>
        <taxon>Chara</taxon>
    </lineage>
</organism>
<feature type="region of interest" description="Disordered" evidence="4">
    <location>
        <begin position="213"/>
        <end position="393"/>
    </location>
</feature>
<name>A0A388M3K2_CHABU</name>
<feature type="compositionally biased region" description="Basic and acidic residues" evidence="4">
    <location>
        <begin position="378"/>
        <end position="393"/>
    </location>
</feature>
<dbReference type="PANTHER" id="PTHR23188">
    <property type="entry name" value="RNA POLYMERASE II-ASSOCIATED FACTOR 1 HOMOLOG"/>
    <property type="match status" value="1"/>
</dbReference>
<dbReference type="Pfam" id="PF03985">
    <property type="entry name" value="Paf1"/>
    <property type="match status" value="1"/>
</dbReference>
<comment type="caution">
    <text evidence="5">The sequence shown here is derived from an EMBL/GenBank/DDBJ whole genome shotgun (WGS) entry which is preliminary data.</text>
</comment>
<dbReference type="OrthoDB" id="10260285at2759"/>
<accession>A0A388M3K2</accession>
<dbReference type="AlphaFoldDB" id="A0A388M3K2"/>
<protein>
    <submittedName>
        <fullName evidence="5">Uncharacterized protein</fullName>
    </submittedName>
</protein>
<dbReference type="PANTHER" id="PTHR23188:SF12">
    <property type="entry name" value="RNA POLYMERASE II-ASSOCIATED FACTOR 1 HOMOLOG"/>
    <property type="match status" value="1"/>
</dbReference>
<dbReference type="Proteomes" id="UP000265515">
    <property type="component" value="Unassembled WGS sequence"/>
</dbReference>